<dbReference type="EMBL" id="CYKH01000544">
    <property type="protein sequence ID" value="CUI14151.1"/>
    <property type="molecule type" value="Genomic_DNA"/>
</dbReference>
<organism evidence="1 2">
    <name type="scientific">Bodo saltans</name>
    <name type="common">Flagellated protozoan</name>
    <dbReference type="NCBI Taxonomy" id="75058"/>
    <lineage>
        <taxon>Eukaryota</taxon>
        <taxon>Discoba</taxon>
        <taxon>Euglenozoa</taxon>
        <taxon>Kinetoplastea</taxon>
        <taxon>Metakinetoplastina</taxon>
        <taxon>Eubodonida</taxon>
        <taxon>Bodonidae</taxon>
        <taxon>Bodo</taxon>
    </lineage>
</organism>
<dbReference type="PANTHER" id="PTHR38827:SF3">
    <property type="match status" value="1"/>
</dbReference>
<evidence type="ECO:0000313" key="2">
    <source>
        <dbReference type="Proteomes" id="UP000051952"/>
    </source>
</evidence>
<dbReference type="VEuPathDB" id="TriTrypDB:BSAL_71200"/>
<evidence type="ECO:0000313" key="1">
    <source>
        <dbReference type="EMBL" id="CUI14151.1"/>
    </source>
</evidence>
<proteinExistence type="predicted"/>
<reference evidence="2" key="1">
    <citation type="submission" date="2015-09" db="EMBL/GenBank/DDBJ databases">
        <authorList>
            <consortium name="Pathogen Informatics"/>
        </authorList>
    </citation>
    <scope>NUCLEOTIDE SEQUENCE [LARGE SCALE GENOMIC DNA]</scope>
    <source>
        <strain evidence="2">Lake Konstanz</strain>
    </source>
</reference>
<dbReference type="OrthoDB" id="271266at2759"/>
<keyword evidence="2" id="KW-1185">Reference proteome</keyword>
<protein>
    <submittedName>
        <fullName evidence="1">Uncharacterized protein</fullName>
    </submittedName>
</protein>
<gene>
    <name evidence="1" type="ORF">BSAL_71200</name>
</gene>
<dbReference type="Proteomes" id="UP000051952">
    <property type="component" value="Unassembled WGS sequence"/>
</dbReference>
<sequence length="112" mass="12049">MFHRRVASSCGIPRAMWHSMHIMSQRQASRILPPLVSMSSQSVVLPATGAALTVPASMMLASSEALNSLAQLGMSSSCVAQWINANILLLQVLSDTMCFCTYTVVERSTSTS</sequence>
<dbReference type="PANTHER" id="PTHR38827">
    <property type="entry name" value="T. BRUCEI SPP.-SPECIFIC PROTEIN-RELATED"/>
    <property type="match status" value="1"/>
</dbReference>
<dbReference type="AlphaFoldDB" id="A0A0S4KIC6"/>
<accession>A0A0S4KIC6</accession>
<name>A0A0S4KIC6_BODSA</name>
<dbReference type="OMA" id="SCCPIPT"/>